<protein>
    <submittedName>
        <fullName evidence="2">Uncharacterized protein</fullName>
    </submittedName>
</protein>
<evidence type="ECO:0000313" key="3">
    <source>
        <dbReference type="Proteomes" id="UP000095767"/>
    </source>
</evidence>
<gene>
    <name evidence="2" type="ORF">BAE44_0010162</name>
</gene>
<keyword evidence="3" id="KW-1185">Reference proteome</keyword>
<evidence type="ECO:0000256" key="1">
    <source>
        <dbReference type="SAM" id="MobiDB-lite"/>
    </source>
</evidence>
<feature type="region of interest" description="Disordered" evidence="1">
    <location>
        <begin position="1"/>
        <end position="20"/>
    </location>
</feature>
<feature type="non-terminal residue" evidence="2">
    <location>
        <position position="1"/>
    </location>
</feature>
<name>A0A1E5VUQ1_9POAL</name>
<reference evidence="2 3" key="1">
    <citation type="submission" date="2016-09" db="EMBL/GenBank/DDBJ databases">
        <title>The draft genome of Dichanthelium oligosanthes: A C3 panicoid grass species.</title>
        <authorList>
            <person name="Studer A.J."/>
            <person name="Schnable J.C."/>
            <person name="Brutnell T.P."/>
        </authorList>
    </citation>
    <scope>NUCLEOTIDE SEQUENCE [LARGE SCALE GENOMIC DNA]</scope>
    <source>
        <strain evidence="3">cv. Kellogg 1175</strain>
        <tissue evidence="2">Leaf</tissue>
    </source>
</reference>
<feature type="compositionally biased region" description="Pro residues" evidence="1">
    <location>
        <begin position="1"/>
        <end position="17"/>
    </location>
</feature>
<dbReference type="AlphaFoldDB" id="A0A1E5VUQ1"/>
<proteinExistence type="predicted"/>
<comment type="caution">
    <text evidence="2">The sequence shown here is derived from an EMBL/GenBank/DDBJ whole genome shotgun (WGS) entry which is preliminary data.</text>
</comment>
<feature type="compositionally biased region" description="Basic residues" evidence="1">
    <location>
        <begin position="89"/>
        <end position="105"/>
    </location>
</feature>
<evidence type="ECO:0000313" key="2">
    <source>
        <dbReference type="EMBL" id="OEL28819.1"/>
    </source>
</evidence>
<dbReference type="EMBL" id="LWDX02029053">
    <property type="protein sequence ID" value="OEL28819.1"/>
    <property type="molecule type" value="Genomic_DNA"/>
</dbReference>
<accession>A0A1E5VUQ1</accession>
<sequence length="112" mass="11902">LHAPAPFPQPPAPPPIPHLHLRHAPVHLHRPPPPLRPLRDLLPQQFRAATITPASRALRRRGPPGRIVGPPAPCVPRAQEGGGGQGGRHTGRRHAAAHPLGRGHGRPAQAAH</sequence>
<dbReference type="Proteomes" id="UP000095767">
    <property type="component" value="Unassembled WGS sequence"/>
</dbReference>
<organism evidence="2 3">
    <name type="scientific">Dichanthelium oligosanthes</name>
    <dbReference type="NCBI Taxonomy" id="888268"/>
    <lineage>
        <taxon>Eukaryota</taxon>
        <taxon>Viridiplantae</taxon>
        <taxon>Streptophyta</taxon>
        <taxon>Embryophyta</taxon>
        <taxon>Tracheophyta</taxon>
        <taxon>Spermatophyta</taxon>
        <taxon>Magnoliopsida</taxon>
        <taxon>Liliopsida</taxon>
        <taxon>Poales</taxon>
        <taxon>Poaceae</taxon>
        <taxon>PACMAD clade</taxon>
        <taxon>Panicoideae</taxon>
        <taxon>Panicodae</taxon>
        <taxon>Paniceae</taxon>
        <taxon>Dichantheliinae</taxon>
        <taxon>Dichanthelium</taxon>
    </lineage>
</organism>
<feature type="region of interest" description="Disordered" evidence="1">
    <location>
        <begin position="50"/>
        <end position="112"/>
    </location>
</feature>